<comment type="caution">
    <text evidence="5">The sequence shown here is derived from an EMBL/GenBank/DDBJ whole genome shotgun (WGS) entry which is preliminary data.</text>
</comment>
<keyword evidence="3" id="KW-0479">Metal-binding</keyword>
<evidence type="ECO:0000256" key="3">
    <source>
        <dbReference type="PROSITE-ProRule" id="PRU00175"/>
    </source>
</evidence>
<reference evidence="5" key="1">
    <citation type="submission" date="2021-02" db="EMBL/GenBank/DDBJ databases">
        <authorList>
            <person name="Dougan E. K."/>
            <person name="Rhodes N."/>
            <person name="Thang M."/>
            <person name="Chan C."/>
        </authorList>
    </citation>
    <scope>NUCLEOTIDE SEQUENCE</scope>
</reference>
<dbReference type="PROSITE" id="PS50089">
    <property type="entry name" value="ZF_RING_2"/>
    <property type="match status" value="1"/>
</dbReference>
<dbReference type="EMBL" id="CAJNNV010007577">
    <property type="protein sequence ID" value="CAE8595090.1"/>
    <property type="molecule type" value="Genomic_DNA"/>
</dbReference>
<evidence type="ECO:0000313" key="5">
    <source>
        <dbReference type="EMBL" id="CAE8595090.1"/>
    </source>
</evidence>
<dbReference type="Pfam" id="PF13639">
    <property type="entry name" value="zf-RING_2"/>
    <property type="match status" value="1"/>
</dbReference>
<evidence type="ECO:0000313" key="6">
    <source>
        <dbReference type="Proteomes" id="UP000654075"/>
    </source>
</evidence>
<dbReference type="OrthoDB" id="120976at2759"/>
<keyword evidence="6" id="KW-1185">Reference proteome</keyword>
<dbReference type="InterPro" id="IPR029067">
    <property type="entry name" value="CDC48_domain_2-like_sf"/>
</dbReference>
<evidence type="ECO:0000256" key="1">
    <source>
        <dbReference type="ARBA" id="ARBA00022741"/>
    </source>
</evidence>
<dbReference type="GO" id="GO:0016740">
    <property type="term" value="F:transferase activity"/>
    <property type="evidence" value="ECO:0007669"/>
    <property type="project" value="InterPro"/>
</dbReference>
<evidence type="ECO:0000259" key="4">
    <source>
        <dbReference type="PROSITE" id="PS50089"/>
    </source>
</evidence>
<dbReference type="SUPFAM" id="SSF52047">
    <property type="entry name" value="RNI-like"/>
    <property type="match status" value="1"/>
</dbReference>
<dbReference type="Gene3D" id="3.80.10.10">
    <property type="entry name" value="Ribonuclease Inhibitor"/>
    <property type="match status" value="1"/>
</dbReference>
<dbReference type="GO" id="GO:0005524">
    <property type="term" value="F:ATP binding"/>
    <property type="evidence" value="ECO:0007669"/>
    <property type="project" value="UniProtKB-KW"/>
</dbReference>
<keyword evidence="2" id="KW-0067">ATP-binding</keyword>
<keyword evidence="3" id="KW-0862">Zinc</keyword>
<name>A0A813E4D2_POLGL</name>
<dbReference type="Gene3D" id="3.10.330.10">
    <property type="match status" value="1"/>
</dbReference>
<dbReference type="Proteomes" id="UP000654075">
    <property type="component" value="Unassembled WGS sequence"/>
</dbReference>
<dbReference type="PANTHER" id="PTHR46592">
    <property type="entry name" value="RING-H2 FINGER PROTEIN ATL67"/>
    <property type="match status" value="1"/>
</dbReference>
<feature type="domain" description="RING-type" evidence="4">
    <location>
        <begin position="252"/>
        <end position="293"/>
    </location>
</feature>
<keyword evidence="3" id="KW-0863">Zinc-finger</keyword>
<feature type="non-terminal residue" evidence="5">
    <location>
        <position position="708"/>
    </location>
</feature>
<gene>
    <name evidence="5" type="ORF">PGLA1383_LOCUS13608</name>
</gene>
<evidence type="ECO:0000256" key="2">
    <source>
        <dbReference type="ARBA" id="ARBA00022840"/>
    </source>
</evidence>
<dbReference type="InterPro" id="IPR001841">
    <property type="entry name" value="Znf_RING"/>
</dbReference>
<dbReference type="GO" id="GO:0016567">
    <property type="term" value="P:protein ubiquitination"/>
    <property type="evidence" value="ECO:0007669"/>
    <property type="project" value="InterPro"/>
</dbReference>
<keyword evidence="1" id="KW-0547">Nucleotide-binding</keyword>
<dbReference type="Gene3D" id="3.30.40.10">
    <property type="entry name" value="Zinc/RING finger domain, C3HC4 (zinc finger)"/>
    <property type="match status" value="1"/>
</dbReference>
<proteinExistence type="predicted"/>
<dbReference type="InterPro" id="IPR032675">
    <property type="entry name" value="LRR_dom_sf"/>
</dbReference>
<dbReference type="InterPro" id="IPR044289">
    <property type="entry name" value="ATL67-70"/>
</dbReference>
<dbReference type="SMART" id="SM00368">
    <property type="entry name" value="LRR_RI"/>
    <property type="match status" value="2"/>
</dbReference>
<dbReference type="PANTHER" id="PTHR46592:SF14">
    <property type="entry name" value="RING-TYPE DOMAIN-CONTAINING PROTEIN"/>
    <property type="match status" value="1"/>
</dbReference>
<dbReference type="GO" id="GO:0008270">
    <property type="term" value="F:zinc ion binding"/>
    <property type="evidence" value="ECO:0007669"/>
    <property type="project" value="UniProtKB-KW"/>
</dbReference>
<sequence length="708" mass="78057">VLTRVQLTCLEASAGEEDEDENQLYQDFVKPWLVKHRETRRQDGCHHLVVVSQDQVLTIEGTEFGVRALDPAGRCGAIDASTSIFVSYVETPVLTKVHVLPYGDTLPAAYSYDIFGDFIRPFLREHPFAIYGLGDHFAYRGVRFRVMATDPPQTAARVSSQTVVFFEGEPLRPTVWDLLPQELQEDLRRLPRGLQALLLSTMANEEAVRGRLTEVQEVLRRGQGLSCAEISSCGRTLLWSSAQHGGDMLQRCMVCLGDFAHGEHLRQLGCEHLFHQACIDEWLQRSAACPICKRPAVPGSSQHTPDRASPGLGANLLQHAEVACEDGQFGKVIGFDEASQRFRIRLQPGSEVRVLSLEQMAQRLDGVRLLGLRATELNGSCVQIVGMDSTRGRYQVRLSSAGAPPTPRSAGERFLGVRPDNCVLPQGSLARVVGLRANGSGSQWNGHFGFVVGFDQERVRHVLAMQHGAQSILLVPGASRLSPGKRGTGRIRSLSSLCLCCCATEPTESPLGAPTWSAHLERPLGAPTWSAHLELHCEAWEPRRGSGSSRTNQGVTGVQTLCEGPLKTHPKLEHVCFTYNRLEDSVCSSIVKMLAVNQTLRFLDLCGNSIGPEGAEELIKGLKANKGKLTRLALGQNMLMAKGSRLMCEYWMTKEGSCLEFLDLRHNTTGYRAVVEIRKTLGKPIDDDNHNLGWMMLFGERQLLLNAL</sequence>
<organism evidence="5 6">
    <name type="scientific">Polarella glacialis</name>
    <name type="common">Dinoflagellate</name>
    <dbReference type="NCBI Taxonomy" id="89957"/>
    <lineage>
        <taxon>Eukaryota</taxon>
        <taxon>Sar</taxon>
        <taxon>Alveolata</taxon>
        <taxon>Dinophyceae</taxon>
        <taxon>Suessiales</taxon>
        <taxon>Suessiaceae</taxon>
        <taxon>Polarella</taxon>
    </lineage>
</organism>
<dbReference type="InterPro" id="IPR013083">
    <property type="entry name" value="Znf_RING/FYVE/PHD"/>
</dbReference>
<dbReference type="AlphaFoldDB" id="A0A813E4D2"/>
<dbReference type="SUPFAM" id="SSF54585">
    <property type="entry name" value="Cdc48 domain 2-like"/>
    <property type="match status" value="1"/>
</dbReference>
<protein>
    <recommendedName>
        <fullName evidence="4">RING-type domain-containing protein</fullName>
    </recommendedName>
</protein>
<dbReference type="SMART" id="SM00184">
    <property type="entry name" value="RING"/>
    <property type="match status" value="1"/>
</dbReference>
<accession>A0A813E4D2</accession>
<dbReference type="SUPFAM" id="SSF57850">
    <property type="entry name" value="RING/U-box"/>
    <property type="match status" value="1"/>
</dbReference>